<dbReference type="AlphaFoldDB" id="A0A6S7B9C4"/>
<dbReference type="RefSeq" id="WP_175105884.1">
    <property type="nucleotide sequence ID" value="NZ_CADIKM010000015.1"/>
</dbReference>
<dbReference type="Pfam" id="PF17278">
    <property type="entry name" value="DUF5343"/>
    <property type="match status" value="1"/>
</dbReference>
<protein>
    <recommendedName>
        <fullName evidence="4">DUF5343 domain-containing protein</fullName>
    </recommendedName>
</protein>
<dbReference type="Proteomes" id="UP000494115">
    <property type="component" value="Unassembled WGS sequence"/>
</dbReference>
<name>A0A6S7B9C4_9BURK</name>
<evidence type="ECO:0000256" key="1">
    <source>
        <dbReference type="SAM" id="MobiDB-lite"/>
    </source>
</evidence>
<sequence>MAAELPYLSSYKNVAELFQRILAAKKPDSFTTRYLSDTVGLKSAGDRQLIALLKTLGFLDSAGRPTVDYDQLKNASRAPKAIATAIRRAYEPLYAANESAHELPNSELKGLISQVAGSDTGVTSKIQGTYSSLVKLADFSGGTPVSPEASAPPSRDGSGEPQGAAAERANSPRLRPEFHYNIQIHLPANAVEETYLNIFNALRKSFES</sequence>
<dbReference type="InterPro" id="IPR035235">
    <property type="entry name" value="DUF5343"/>
</dbReference>
<proteinExistence type="predicted"/>
<dbReference type="EMBL" id="CADIKM010000015">
    <property type="protein sequence ID" value="CAB3792506.1"/>
    <property type="molecule type" value="Genomic_DNA"/>
</dbReference>
<evidence type="ECO:0000313" key="3">
    <source>
        <dbReference type="Proteomes" id="UP000494115"/>
    </source>
</evidence>
<evidence type="ECO:0008006" key="4">
    <source>
        <dbReference type="Google" id="ProtNLM"/>
    </source>
</evidence>
<feature type="region of interest" description="Disordered" evidence="1">
    <location>
        <begin position="141"/>
        <end position="172"/>
    </location>
</feature>
<accession>A0A6S7B9C4</accession>
<gene>
    <name evidence="2" type="ORF">LMG28138_03362</name>
</gene>
<reference evidence="2 3" key="1">
    <citation type="submission" date="2020-04" db="EMBL/GenBank/DDBJ databases">
        <authorList>
            <person name="De Canck E."/>
        </authorList>
    </citation>
    <scope>NUCLEOTIDE SEQUENCE [LARGE SCALE GENOMIC DNA]</scope>
    <source>
        <strain evidence="2 3">LMG 28138</strain>
    </source>
</reference>
<organism evidence="2 3">
    <name type="scientific">Pararobbsia alpina</name>
    <dbReference type="NCBI Taxonomy" id="621374"/>
    <lineage>
        <taxon>Bacteria</taxon>
        <taxon>Pseudomonadati</taxon>
        <taxon>Pseudomonadota</taxon>
        <taxon>Betaproteobacteria</taxon>
        <taxon>Burkholderiales</taxon>
        <taxon>Burkholderiaceae</taxon>
        <taxon>Pararobbsia</taxon>
    </lineage>
</organism>
<evidence type="ECO:0000313" key="2">
    <source>
        <dbReference type="EMBL" id="CAB3792506.1"/>
    </source>
</evidence>
<keyword evidence="3" id="KW-1185">Reference proteome</keyword>